<evidence type="ECO:0000256" key="9">
    <source>
        <dbReference type="ARBA" id="ARBA00022605"/>
    </source>
</evidence>
<feature type="domain" description="3-dehydroquinate synthase N-terminal" evidence="18">
    <location>
        <begin position="67"/>
        <end position="176"/>
    </location>
</feature>
<evidence type="ECO:0000256" key="5">
    <source>
        <dbReference type="ARBA" id="ARBA00005412"/>
    </source>
</evidence>
<protein>
    <recommendedName>
        <fullName evidence="7 17">3-dehydroquinate synthase</fullName>
        <shortName evidence="17">DHQS</shortName>
        <ecNumber evidence="6 17">4.2.3.4</ecNumber>
    </recommendedName>
</protein>
<dbReference type="PANTHER" id="PTHR43622">
    <property type="entry name" value="3-DEHYDROQUINATE SYNTHASE"/>
    <property type="match status" value="1"/>
</dbReference>
<dbReference type="InterPro" id="IPR016037">
    <property type="entry name" value="DHQ_synth_AroB"/>
</dbReference>
<comment type="caution">
    <text evidence="17">Lacks conserved residue(s) required for the propagation of feature annotation.</text>
</comment>
<evidence type="ECO:0000256" key="13">
    <source>
        <dbReference type="ARBA" id="ARBA00023027"/>
    </source>
</evidence>
<dbReference type="InterPro" id="IPR056179">
    <property type="entry name" value="DHQS_C"/>
</dbReference>
<feature type="binding site" evidence="17">
    <location>
        <position position="184"/>
    </location>
    <ligand>
        <name>Zn(2+)</name>
        <dbReference type="ChEBI" id="CHEBI:29105"/>
    </ligand>
</feature>
<dbReference type="SUPFAM" id="SSF56796">
    <property type="entry name" value="Dehydroquinate synthase-like"/>
    <property type="match status" value="1"/>
</dbReference>
<evidence type="ECO:0000313" key="21">
    <source>
        <dbReference type="Proteomes" id="UP001298681"/>
    </source>
</evidence>
<dbReference type="InterPro" id="IPR030963">
    <property type="entry name" value="DHQ_synth_fam"/>
</dbReference>
<dbReference type="RefSeq" id="WP_087230473.1">
    <property type="nucleotide sequence ID" value="NZ_JAKNHQ010000001.1"/>
</dbReference>
<dbReference type="InterPro" id="IPR030960">
    <property type="entry name" value="DHQS/DOIS_N"/>
</dbReference>
<dbReference type="Pfam" id="PF24621">
    <property type="entry name" value="DHQS_C"/>
    <property type="match status" value="1"/>
</dbReference>
<sequence>MELTVNTSKRYTIRIERGALDQLGAYCASLFAPGKKAVVITDTHVAPLYLERVSTSLRNAGFDVTSCAFPAGEPSKRLSTIEGIYGHMAQAHITRSDFAVALGGGVTGDMAGFAAASYLRGIPFVQVPTTLLSQVDSSVGGKTGVDLPQGKNLVGAFWQPSFVLIDPDTLNTLSPHFFADGMGEVIKYGCIKSRALFDLLIETEDITSIMEDVIYRCVDIKRDVVERDEFDTGERALLNFGHTFGHALEKLHQYQGLSHGAAVGIGMVMMARLGEKAGFTAPGTADKIAAALEKYHLPVHSDLPLSQIVEATASDKKSTGSSINLVLLKDIGESFVHKVARSDLAALAEGCNE</sequence>
<evidence type="ECO:0000256" key="1">
    <source>
        <dbReference type="ARBA" id="ARBA00001393"/>
    </source>
</evidence>
<keyword evidence="9 17" id="KW-0028">Amino-acid biosynthesis</keyword>
<dbReference type="Pfam" id="PF01761">
    <property type="entry name" value="DHQ_synthase"/>
    <property type="match status" value="1"/>
</dbReference>
<comment type="pathway">
    <text evidence="4 17">Metabolic intermediate biosynthesis; chorismate biosynthesis; chorismate from D-erythrose 4-phosphate and phosphoenolpyruvate: step 2/7.</text>
</comment>
<gene>
    <name evidence="17 20" type="primary">aroB</name>
    <name evidence="20" type="ORF">L0P57_01185</name>
</gene>
<feature type="binding site" evidence="17">
    <location>
        <position position="242"/>
    </location>
    <ligand>
        <name>Zn(2+)</name>
        <dbReference type="ChEBI" id="CHEBI:29105"/>
    </ligand>
</feature>
<evidence type="ECO:0000259" key="19">
    <source>
        <dbReference type="Pfam" id="PF24621"/>
    </source>
</evidence>
<feature type="binding site" evidence="17">
    <location>
        <position position="142"/>
    </location>
    <ligand>
        <name>NAD(+)</name>
        <dbReference type="ChEBI" id="CHEBI:57540"/>
    </ligand>
</feature>
<organism evidence="20 21">
    <name type="scientific">Anaeromassilibacillus senegalensis</name>
    <dbReference type="NCBI Taxonomy" id="1673717"/>
    <lineage>
        <taxon>Bacteria</taxon>
        <taxon>Bacillati</taxon>
        <taxon>Bacillota</taxon>
        <taxon>Clostridia</taxon>
        <taxon>Eubacteriales</taxon>
        <taxon>Acutalibacteraceae</taxon>
        <taxon>Anaeromassilibacillus</taxon>
    </lineage>
</organism>
<dbReference type="EMBL" id="JAKNHQ010000001">
    <property type="protein sequence ID" value="MCG4609558.1"/>
    <property type="molecule type" value="Genomic_DNA"/>
</dbReference>
<evidence type="ECO:0000256" key="10">
    <source>
        <dbReference type="ARBA" id="ARBA00022723"/>
    </source>
</evidence>
<keyword evidence="16 17" id="KW-0170">Cobalt</keyword>
<evidence type="ECO:0000256" key="17">
    <source>
        <dbReference type="HAMAP-Rule" id="MF_00110"/>
    </source>
</evidence>
<feature type="binding site" evidence="17">
    <location>
        <begin position="129"/>
        <end position="130"/>
    </location>
    <ligand>
        <name>NAD(+)</name>
        <dbReference type="ChEBI" id="CHEBI:57540"/>
    </ligand>
</feature>
<keyword evidence="21" id="KW-1185">Reference proteome</keyword>
<keyword evidence="11 17" id="KW-0547">Nucleotide-binding</keyword>
<feature type="binding site" evidence="17">
    <location>
        <begin position="105"/>
        <end position="109"/>
    </location>
    <ligand>
        <name>NAD(+)</name>
        <dbReference type="ChEBI" id="CHEBI:57540"/>
    </ligand>
</feature>
<comment type="catalytic activity">
    <reaction evidence="1 17">
        <text>7-phospho-2-dehydro-3-deoxy-D-arabino-heptonate = 3-dehydroquinate + phosphate</text>
        <dbReference type="Rhea" id="RHEA:21968"/>
        <dbReference type="ChEBI" id="CHEBI:32364"/>
        <dbReference type="ChEBI" id="CHEBI:43474"/>
        <dbReference type="ChEBI" id="CHEBI:58394"/>
        <dbReference type="EC" id="4.2.3.4"/>
    </reaction>
</comment>
<evidence type="ECO:0000256" key="11">
    <source>
        <dbReference type="ARBA" id="ARBA00022741"/>
    </source>
</evidence>
<evidence type="ECO:0000256" key="14">
    <source>
        <dbReference type="ARBA" id="ARBA00023141"/>
    </source>
</evidence>
<dbReference type="EC" id="4.2.3.4" evidence="6 17"/>
<evidence type="ECO:0000256" key="7">
    <source>
        <dbReference type="ARBA" id="ARBA00017684"/>
    </source>
</evidence>
<feature type="binding site" evidence="17">
    <location>
        <position position="151"/>
    </location>
    <ligand>
        <name>NAD(+)</name>
        <dbReference type="ChEBI" id="CHEBI:57540"/>
    </ligand>
</feature>
<evidence type="ECO:0000256" key="8">
    <source>
        <dbReference type="ARBA" id="ARBA00022490"/>
    </source>
</evidence>
<comment type="cofactor">
    <cofactor evidence="17">
        <name>Co(2+)</name>
        <dbReference type="ChEBI" id="CHEBI:48828"/>
    </cofactor>
    <cofactor evidence="17">
        <name>Zn(2+)</name>
        <dbReference type="ChEBI" id="CHEBI:29105"/>
    </cofactor>
    <text evidence="17">Binds 1 divalent metal cation per subunit. Can use either Co(2+) or Zn(2+).</text>
</comment>
<keyword evidence="14 17" id="KW-0057">Aromatic amino acid biosynthesis</keyword>
<dbReference type="PANTHER" id="PTHR43622:SF7">
    <property type="entry name" value="3-DEHYDROQUINATE SYNTHASE, CHLOROPLASTIC"/>
    <property type="match status" value="1"/>
</dbReference>
<dbReference type="CDD" id="cd08195">
    <property type="entry name" value="DHQS"/>
    <property type="match status" value="1"/>
</dbReference>
<dbReference type="GO" id="GO:0003856">
    <property type="term" value="F:3-dehydroquinate synthase activity"/>
    <property type="evidence" value="ECO:0007669"/>
    <property type="project" value="UniProtKB-EC"/>
</dbReference>
<evidence type="ECO:0000259" key="18">
    <source>
        <dbReference type="Pfam" id="PF01761"/>
    </source>
</evidence>
<evidence type="ECO:0000313" key="20">
    <source>
        <dbReference type="EMBL" id="MCG4609558.1"/>
    </source>
</evidence>
<feature type="domain" description="3-dehydroquinate synthase C-terminal" evidence="19">
    <location>
        <begin position="181"/>
        <end position="318"/>
    </location>
</feature>
<name>A0ABS9MGA8_9FIRM</name>
<comment type="function">
    <text evidence="17">Catalyzes the conversion of 3-deoxy-D-arabino-heptulosonate 7-phosphate (DAHP) to dehydroquinate (DHQ).</text>
</comment>
<keyword evidence="8 17" id="KW-0963">Cytoplasm</keyword>
<dbReference type="Gene3D" id="3.40.50.1970">
    <property type="match status" value="1"/>
</dbReference>
<dbReference type="InterPro" id="IPR050071">
    <property type="entry name" value="Dehydroquinate_synthase"/>
</dbReference>
<comment type="caution">
    <text evidence="20">The sequence shown here is derived from an EMBL/GenBank/DDBJ whole genome shotgun (WGS) entry which is preliminary data.</text>
</comment>
<dbReference type="Proteomes" id="UP001298681">
    <property type="component" value="Unassembled WGS sequence"/>
</dbReference>
<dbReference type="NCBIfam" id="TIGR01357">
    <property type="entry name" value="aroB"/>
    <property type="match status" value="1"/>
</dbReference>
<keyword evidence="12 17" id="KW-0862">Zinc</keyword>
<comment type="cofactor">
    <cofactor evidence="2 17">
        <name>NAD(+)</name>
        <dbReference type="ChEBI" id="CHEBI:57540"/>
    </cofactor>
</comment>
<evidence type="ECO:0000256" key="16">
    <source>
        <dbReference type="ARBA" id="ARBA00023285"/>
    </source>
</evidence>
<evidence type="ECO:0000256" key="15">
    <source>
        <dbReference type="ARBA" id="ARBA00023239"/>
    </source>
</evidence>
<dbReference type="HAMAP" id="MF_00110">
    <property type="entry name" value="DHQ_synthase"/>
    <property type="match status" value="1"/>
</dbReference>
<comment type="similarity">
    <text evidence="5 17">Belongs to the sugar phosphate cyclases superfamily. Dehydroquinate synthase family.</text>
</comment>
<accession>A0ABS9MGA8</accession>
<proteinExistence type="inferred from homology"/>
<dbReference type="Gene3D" id="1.20.1090.10">
    <property type="entry name" value="Dehydroquinate synthase-like - alpha domain"/>
    <property type="match status" value="1"/>
</dbReference>
<evidence type="ECO:0000256" key="3">
    <source>
        <dbReference type="ARBA" id="ARBA00004496"/>
    </source>
</evidence>
<feature type="binding site" evidence="17">
    <location>
        <position position="259"/>
    </location>
    <ligand>
        <name>Zn(2+)</name>
        <dbReference type="ChEBI" id="CHEBI:29105"/>
    </ligand>
</feature>
<evidence type="ECO:0000256" key="6">
    <source>
        <dbReference type="ARBA" id="ARBA00013031"/>
    </source>
</evidence>
<keyword evidence="13 17" id="KW-0520">NAD</keyword>
<comment type="subcellular location">
    <subcellularLocation>
        <location evidence="3 17">Cytoplasm</location>
    </subcellularLocation>
</comment>
<dbReference type="PIRSF" id="PIRSF001455">
    <property type="entry name" value="DHQ_synth"/>
    <property type="match status" value="1"/>
</dbReference>
<keyword evidence="10 17" id="KW-0479">Metal-binding</keyword>
<reference evidence="20 21" key="1">
    <citation type="submission" date="2022-01" db="EMBL/GenBank/DDBJ databases">
        <title>Collection of gut derived symbiotic bacterial strains cultured from healthy donors.</title>
        <authorList>
            <person name="Lin H."/>
            <person name="Kohout C."/>
            <person name="Waligurski E."/>
            <person name="Pamer E.G."/>
        </authorList>
    </citation>
    <scope>NUCLEOTIDE SEQUENCE [LARGE SCALE GENOMIC DNA]</scope>
    <source>
        <strain evidence="20 21">DFI.7.58</strain>
    </source>
</reference>
<feature type="binding site" evidence="17">
    <location>
        <begin position="169"/>
        <end position="172"/>
    </location>
    <ligand>
        <name>NAD(+)</name>
        <dbReference type="ChEBI" id="CHEBI:57540"/>
    </ligand>
</feature>
<keyword evidence="15 17" id="KW-0456">Lyase</keyword>
<evidence type="ECO:0000256" key="2">
    <source>
        <dbReference type="ARBA" id="ARBA00001911"/>
    </source>
</evidence>
<evidence type="ECO:0000256" key="4">
    <source>
        <dbReference type="ARBA" id="ARBA00004661"/>
    </source>
</evidence>
<evidence type="ECO:0000256" key="12">
    <source>
        <dbReference type="ARBA" id="ARBA00022833"/>
    </source>
</evidence>